<comment type="caution">
    <text evidence="9">The sequence shown here is derived from an EMBL/GenBank/DDBJ whole genome shotgun (WGS) entry which is preliminary data.</text>
</comment>
<evidence type="ECO:0000256" key="2">
    <source>
        <dbReference type="ARBA" id="ARBA00022679"/>
    </source>
</evidence>
<dbReference type="Gene3D" id="3.10.10.10">
    <property type="entry name" value="HIV Type 1 Reverse Transcriptase, subunit A, domain 1"/>
    <property type="match status" value="1"/>
</dbReference>
<dbReference type="PANTHER" id="PTHR24559">
    <property type="entry name" value="TRANSPOSON TY3-I GAG-POL POLYPROTEIN"/>
    <property type="match status" value="1"/>
</dbReference>
<feature type="domain" description="Reverse transcriptase" evidence="8">
    <location>
        <begin position="1"/>
        <end position="142"/>
    </location>
</feature>
<proteinExistence type="predicted"/>
<evidence type="ECO:0000313" key="9">
    <source>
        <dbReference type="EMBL" id="KAK9738088.1"/>
    </source>
</evidence>
<dbReference type="Pfam" id="PF00078">
    <property type="entry name" value="RVT_1"/>
    <property type="match status" value="1"/>
</dbReference>
<dbReference type="SUPFAM" id="SSF56672">
    <property type="entry name" value="DNA/RNA polymerases"/>
    <property type="match status" value="1"/>
</dbReference>
<dbReference type="EMBL" id="JASPKY010000091">
    <property type="protein sequence ID" value="KAK9738088.1"/>
    <property type="molecule type" value="Genomic_DNA"/>
</dbReference>
<evidence type="ECO:0000256" key="3">
    <source>
        <dbReference type="ARBA" id="ARBA00022695"/>
    </source>
</evidence>
<evidence type="ECO:0000256" key="7">
    <source>
        <dbReference type="ARBA" id="ARBA00022918"/>
    </source>
</evidence>
<keyword evidence="1" id="KW-0645">Protease</keyword>
<keyword evidence="6" id="KW-0378">Hydrolase</keyword>
<dbReference type="InterPro" id="IPR053134">
    <property type="entry name" value="RNA-dir_DNA_polymerase"/>
</dbReference>
<dbReference type="InterPro" id="IPR043128">
    <property type="entry name" value="Rev_trsase/Diguanyl_cyclase"/>
</dbReference>
<organism evidence="9 10">
    <name type="scientific">Popillia japonica</name>
    <name type="common">Japanese beetle</name>
    <dbReference type="NCBI Taxonomy" id="7064"/>
    <lineage>
        <taxon>Eukaryota</taxon>
        <taxon>Metazoa</taxon>
        <taxon>Ecdysozoa</taxon>
        <taxon>Arthropoda</taxon>
        <taxon>Hexapoda</taxon>
        <taxon>Insecta</taxon>
        <taxon>Pterygota</taxon>
        <taxon>Neoptera</taxon>
        <taxon>Endopterygota</taxon>
        <taxon>Coleoptera</taxon>
        <taxon>Polyphaga</taxon>
        <taxon>Scarabaeiformia</taxon>
        <taxon>Scarabaeidae</taxon>
        <taxon>Rutelinae</taxon>
        <taxon>Popillia</taxon>
    </lineage>
</organism>
<evidence type="ECO:0000256" key="1">
    <source>
        <dbReference type="ARBA" id="ARBA00022670"/>
    </source>
</evidence>
<dbReference type="FunFam" id="3.10.10.10:FF:000007">
    <property type="entry name" value="Retrovirus-related Pol polyprotein from transposon 17.6-like Protein"/>
    <property type="match status" value="1"/>
</dbReference>
<dbReference type="PANTHER" id="PTHR24559:SF444">
    <property type="entry name" value="REVERSE TRANSCRIPTASE DOMAIN-CONTAINING PROTEIN"/>
    <property type="match status" value="1"/>
</dbReference>
<evidence type="ECO:0000259" key="8">
    <source>
        <dbReference type="PROSITE" id="PS50878"/>
    </source>
</evidence>
<sequence>MNCFAGGYCARIKFGICKRTGGTRMCLDYRRLNSITKKEYMVPISMEEQLDHLANKTYFSTLDFASGYYQVPVAEETRQFTAFVTNGGLYEFTRMPFGLVNAPSVFNRLMRKVFAELGPETVTIYMDDVLIASESGDEGLEN</sequence>
<dbReference type="CDD" id="cd01647">
    <property type="entry name" value="RT_LTR"/>
    <property type="match status" value="1"/>
</dbReference>
<keyword evidence="2" id="KW-0808">Transferase</keyword>
<dbReference type="GO" id="GO:0003964">
    <property type="term" value="F:RNA-directed DNA polymerase activity"/>
    <property type="evidence" value="ECO:0007669"/>
    <property type="project" value="UniProtKB-KW"/>
</dbReference>
<keyword evidence="5" id="KW-0255">Endonuclease</keyword>
<evidence type="ECO:0000256" key="5">
    <source>
        <dbReference type="ARBA" id="ARBA00022759"/>
    </source>
</evidence>
<dbReference type="InterPro" id="IPR000477">
    <property type="entry name" value="RT_dom"/>
</dbReference>
<dbReference type="Gene3D" id="3.30.70.270">
    <property type="match status" value="1"/>
</dbReference>
<dbReference type="GO" id="GO:0008233">
    <property type="term" value="F:peptidase activity"/>
    <property type="evidence" value="ECO:0007669"/>
    <property type="project" value="UniProtKB-KW"/>
</dbReference>
<dbReference type="InterPro" id="IPR043502">
    <property type="entry name" value="DNA/RNA_pol_sf"/>
</dbReference>
<keyword evidence="10" id="KW-1185">Reference proteome</keyword>
<dbReference type="GO" id="GO:0006508">
    <property type="term" value="P:proteolysis"/>
    <property type="evidence" value="ECO:0007669"/>
    <property type="project" value="UniProtKB-KW"/>
</dbReference>
<keyword evidence="3" id="KW-0548">Nucleotidyltransferase</keyword>
<dbReference type="Proteomes" id="UP001458880">
    <property type="component" value="Unassembled WGS sequence"/>
</dbReference>
<reference evidence="9 10" key="1">
    <citation type="journal article" date="2024" name="BMC Genomics">
        <title>De novo assembly and annotation of Popillia japonica's genome with initial clues to its potential as an invasive pest.</title>
        <authorList>
            <person name="Cucini C."/>
            <person name="Boschi S."/>
            <person name="Funari R."/>
            <person name="Cardaioli E."/>
            <person name="Iannotti N."/>
            <person name="Marturano G."/>
            <person name="Paoli F."/>
            <person name="Bruttini M."/>
            <person name="Carapelli A."/>
            <person name="Frati F."/>
            <person name="Nardi F."/>
        </authorList>
    </citation>
    <scope>NUCLEOTIDE SEQUENCE [LARGE SCALE GENOMIC DNA]</scope>
    <source>
        <strain evidence="9">DMR45628</strain>
    </source>
</reference>
<keyword evidence="7 9" id="KW-0695">RNA-directed DNA polymerase</keyword>
<name>A0AAW1LVM6_POPJA</name>
<dbReference type="AlphaFoldDB" id="A0AAW1LVM6"/>
<evidence type="ECO:0000313" key="10">
    <source>
        <dbReference type="Proteomes" id="UP001458880"/>
    </source>
</evidence>
<dbReference type="PROSITE" id="PS50878">
    <property type="entry name" value="RT_POL"/>
    <property type="match status" value="1"/>
</dbReference>
<keyword evidence="4" id="KW-0540">Nuclease</keyword>
<evidence type="ECO:0000256" key="6">
    <source>
        <dbReference type="ARBA" id="ARBA00022801"/>
    </source>
</evidence>
<accession>A0AAW1LVM6</accession>
<evidence type="ECO:0000256" key="4">
    <source>
        <dbReference type="ARBA" id="ARBA00022722"/>
    </source>
</evidence>
<gene>
    <name evidence="9" type="ORF">QE152_g10173</name>
</gene>
<dbReference type="GO" id="GO:0004519">
    <property type="term" value="F:endonuclease activity"/>
    <property type="evidence" value="ECO:0007669"/>
    <property type="project" value="UniProtKB-KW"/>
</dbReference>
<protein>
    <submittedName>
        <fullName evidence="9">Reverse transcriptase (RNA-dependent DNA polymerase)</fullName>
    </submittedName>
</protein>